<dbReference type="Proteomes" id="UP000031599">
    <property type="component" value="Unassembled WGS sequence"/>
</dbReference>
<organism evidence="1 2">
    <name type="scientific">Enhygromyxa salina</name>
    <dbReference type="NCBI Taxonomy" id="215803"/>
    <lineage>
        <taxon>Bacteria</taxon>
        <taxon>Pseudomonadati</taxon>
        <taxon>Myxococcota</taxon>
        <taxon>Polyangia</taxon>
        <taxon>Nannocystales</taxon>
        <taxon>Nannocystaceae</taxon>
        <taxon>Enhygromyxa</taxon>
    </lineage>
</organism>
<name>A0A0C1ZTF1_9BACT</name>
<dbReference type="EMBL" id="JMCC02000075">
    <property type="protein sequence ID" value="KIG14328.1"/>
    <property type="molecule type" value="Genomic_DNA"/>
</dbReference>
<evidence type="ECO:0000313" key="2">
    <source>
        <dbReference type="Proteomes" id="UP000031599"/>
    </source>
</evidence>
<sequence length="505" mass="53854">MTGEWKLTGSAAQLKVTWGGTDSCTVDAGPEPRTLTASECAGLFNDGVRDITVVADNSTTTIAVTWPDKPNCIGYTQQGTEIVVDQQPCDAVEKGDGYYLASSGGSSWENRNNGGTALPDAVKTAVQQAILDGSALRVLGWVDEELTLLGWKPPSLRGTRPSAFQPNEADKKKAFEDKKLLKRCSGLFEPTPVATKKQREVDKARNKAVREDWRYVICIDASNPNLVKVDRSTTVAGADPAFVENGTHLFEGRQLEVHVLHGDQHAVTIDLTGKEGTVNHLHVGESFSQAAVPEELKITSKPFAGRATDQTAQLAVTVTPIGSNTAVSTYHEVMNVTAVYRAAIRFGYAALVSPFEREYSARAATDAANNPGKAITLDAGGSSPVFHTEIVTAASVFFTPVYQGEGTVTGGALFGLGLLATGGDAGFAALTSVHVGLELDVGRDFSLAAVMAIRRTNVLKDGYFVGRAVADEEQFTRLGFRPSFGLMMTWSPAFTQAFGKAKKAK</sequence>
<comment type="caution">
    <text evidence="1">The sequence shown here is derived from an EMBL/GenBank/DDBJ whole genome shotgun (WGS) entry which is preliminary data.</text>
</comment>
<gene>
    <name evidence="1" type="ORF">DB30_06930</name>
</gene>
<proteinExistence type="predicted"/>
<reference evidence="1 2" key="1">
    <citation type="submission" date="2014-12" db="EMBL/GenBank/DDBJ databases">
        <title>Genome assembly of Enhygromyxa salina DSM 15201.</title>
        <authorList>
            <person name="Sharma G."/>
            <person name="Subramanian S."/>
        </authorList>
    </citation>
    <scope>NUCLEOTIDE SEQUENCE [LARGE SCALE GENOMIC DNA]</scope>
    <source>
        <strain evidence="1 2">DSM 15201</strain>
    </source>
</reference>
<evidence type="ECO:0000313" key="1">
    <source>
        <dbReference type="EMBL" id="KIG14328.1"/>
    </source>
</evidence>
<protein>
    <submittedName>
        <fullName evidence="1">Uncharacterized protein</fullName>
    </submittedName>
</protein>
<accession>A0A0C1ZTF1</accession>
<dbReference type="AlphaFoldDB" id="A0A0C1ZTF1"/>